<dbReference type="OrthoDB" id="21678at2759"/>
<feature type="compositionally biased region" description="Polar residues" evidence="1">
    <location>
        <begin position="1"/>
        <end position="18"/>
    </location>
</feature>
<accession>A0A9N8PPM2</accession>
<keyword evidence="4" id="KW-1185">Reference proteome</keyword>
<evidence type="ECO:0000313" key="4">
    <source>
        <dbReference type="Proteomes" id="UP000745764"/>
    </source>
</evidence>
<evidence type="ECO:0000256" key="1">
    <source>
        <dbReference type="SAM" id="MobiDB-lite"/>
    </source>
</evidence>
<dbReference type="PANTHER" id="PTHR47805:SF1">
    <property type="entry name" value="SAGA-ASSOCIATED FACTOR 73"/>
    <property type="match status" value="1"/>
</dbReference>
<name>A0A9N8PPM2_9PEZI</name>
<dbReference type="EMBL" id="CAINUL010000002">
    <property type="protein sequence ID" value="CAD0108158.1"/>
    <property type="molecule type" value="Genomic_DNA"/>
</dbReference>
<gene>
    <name evidence="3" type="ORF">AWRI4620_LOCUS2413</name>
</gene>
<dbReference type="GO" id="GO:0000124">
    <property type="term" value="C:SAGA complex"/>
    <property type="evidence" value="ECO:0007669"/>
    <property type="project" value="InterPro"/>
</dbReference>
<dbReference type="InterPro" id="IPR013243">
    <property type="entry name" value="SCA7_dom"/>
</dbReference>
<dbReference type="Pfam" id="PF08313">
    <property type="entry name" value="SCA7"/>
    <property type="match status" value="1"/>
</dbReference>
<sequence>MDHTQTQHGSQPDSNQAHASRPKASVDIEKQCGVPLPSGAQCARSLTCTRHGFAAKRAVPGRSAPFDQLLAEYRRAS</sequence>
<dbReference type="GO" id="GO:1904802">
    <property type="term" value="P:RITS complex assembly"/>
    <property type="evidence" value="ECO:0007669"/>
    <property type="project" value="TreeGrafter"/>
</dbReference>
<dbReference type="PANTHER" id="PTHR47805">
    <property type="entry name" value="SAGA-ASSOCIATED FACTOR 73"/>
    <property type="match status" value="1"/>
</dbReference>
<dbReference type="AlphaFoldDB" id="A0A9N8PPM2"/>
<reference evidence="3" key="1">
    <citation type="submission" date="2020-06" db="EMBL/GenBank/DDBJ databases">
        <authorList>
            <person name="Onetto C."/>
        </authorList>
    </citation>
    <scope>NUCLEOTIDE SEQUENCE</scope>
</reference>
<dbReference type="Proteomes" id="UP000745764">
    <property type="component" value="Unassembled WGS sequence"/>
</dbReference>
<dbReference type="Gene3D" id="6.10.140.670">
    <property type="match status" value="1"/>
</dbReference>
<evidence type="ECO:0000259" key="2">
    <source>
        <dbReference type="PROSITE" id="PS51505"/>
    </source>
</evidence>
<evidence type="ECO:0000313" key="3">
    <source>
        <dbReference type="EMBL" id="CAD0108158.1"/>
    </source>
</evidence>
<protein>
    <recommendedName>
        <fullName evidence="2">SCA7 domain-containing protein</fullName>
    </recommendedName>
</protein>
<proteinExistence type="predicted"/>
<dbReference type="PROSITE" id="PS51505">
    <property type="entry name" value="SCA7"/>
    <property type="match status" value="1"/>
</dbReference>
<dbReference type="GO" id="GO:0031048">
    <property type="term" value="P:regulatory ncRNA-mediated heterochromatin formation"/>
    <property type="evidence" value="ECO:0007669"/>
    <property type="project" value="TreeGrafter"/>
</dbReference>
<organism evidence="3 4">
    <name type="scientific">Aureobasidium uvarum</name>
    <dbReference type="NCBI Taxonomy" id="2773716"/>
    <lineage>
        <taxon>Eukaryota</taxon>
        <taxon>Fungi</taxon>
        <taxon>Dikarya</taxon>
        <taxon>Ascomycota</taxon>
        <taxon>Pezizomycotina</taxon>
        <taxon>Dothideomycetes</taxon>
        <taxon>Dothideomycetidae</taxon>
        <taxon>Dothideales</taxon>
        <taxon>Saccotheciaceae</taxon>
        <taxon>Aureobasidium</taxon>
    </lineage>
</organism>
<comment type="caution">
    <text evidence="3">The sequence shown here is derived from an EMBL/GenBank/DDBJ whole genome shotgun (WGS) entry which is preliminary data.</text>
</comment>
<feature type="region of interest" description="Disordered" evidence="1">
    <location>
        <begin position="1"/>
        <end position="28"/>
    </location>
</feature>
<dbReference type="InterPro" id="IPR037804">
    <property type="entry name" value="SGF73"/>
</dbReference>
<feature type="domain" description="SCA7" evidence="2">
    <location>
        <begin position="19"/>
        <end position="77"/>
    </location>
</feature>
<dbReference type="GO" id="GO:0006357">
    <property type="term" value="P:regulation of transcription by RNA polymerase II"/>
    <property type="evidence" value="ECO:0007669"/>
    <property type="project" value="TreeGrafter"/>
</dbReference>